<dbReference type="InterPro" id="IPR050768">
    <property type="entry name" value="UPF0353/GerABKA_families"/>
</dbReference>
<dbReference type="RefSeq" id="WP_119118758.1">
    <property type="nucleotide sequence ID" value="NZ_QWVS01000055.1"/>
</dbReference>
<keyword evidence="3 4" id="KW-0472">Membrane</keyword>
<gene>
    <name evidence="7" type="ORF">D1953_19190</name>
</gene>
<accession>A0A398B2G9</accession>
<feature type="region of interest" description="Disordered" evidence="5">
    <location>
        <begin position="496"/>
        <end position="515"/>
    </location>
</feature>
<dbReference type="Pfam" id="PF03323">
    <property type="entry name" value="GerA"/>
    <property type="match status" value="1"/>
</dbReference>
<evidence type="ECO:0000256" key="1">
    <source>
        <dbReference type="ARBA" id="ARBA00004141"/>
    </source>
</evidence>
<dbReference type="GO" id="GO:0005886">
    <property type="term" value="C:plasma membrane"/>
    <property type="evidence" value="ECO:0007669"/>
    <property type="project" value="UniProtKB-SubCell"/>
</dbReference>
<evidence type="ECO:0000313" key="7">
    <source>
        <dbReference type="EMBL" id="RID81986.1"/>
    </source>
</evidence>
<dbReference type="PIRSF" id="PIRSF005690">
    <property type="entry name" value="GerBA"/>
    <property type="match status" value="1"/>
</dbReference>
<evidence type="ECO:0000313" key="8">
    <source>
        <dbReference type="Proteomes" id="UP000266016"/>
    </source>
</evidence>
<feature type="transmembrane region" description="Helical" evidence="6">
    <location>
        <begin position="303"/>
        <end position="325"/>
    </location>
</feature>
<comment type="similarity">
    <text evidence="2 4">Belongs to the GerABKA family.</text>
</comment>
<protein>
    <submittedName>
        <fullName evidence="7">Spore germination protein</fullName>
    </submittedName>
</protein>
<dbReference type="InterPro" id="IPR004995">
    <property type="entry name" value="Spore_Ger"/>
</dbReference>
<evidence type="ECO:0000256" key="4">
    <source>
        <dbReference type="PIRNR" id="PIRNR005690"/>
    </source>
</evidence>
<evidence type="ECO:0000256" key="5">
    <source>
        <dbReference type="SAM" id="MobiDB-lite"/>
    </source>
</evidence>
<feature type="compositionally biased region" description="Basic and acidic residues" evidence="5">
    <location>
        <begin position="13"/>
        <end position="22"/>
    </location>
</feature>
<feature type="transmembrane region" description="Helical" evidence="6">
    <location>
        <begin position="375"/>
        <end position="395"/>
    </location>
</feature>
<keyword evidence="6" id="KW-1133">Transmembrane helix</keyword>
<feature type="region of interest" description="Disordered" evidence="5">
    <location>
        <begin position="1"/>
        <end position="25"/>
    </location>
</feature>
<dbReference type="Proteomes" id="UP000266016">
    <property type="component" value="Unassembled WGS sequence"/>
</dbReference>
<feature type="compositionally biased region" description="Basic residues" evidence="5">
    <location>
        <begin position="1"/>
        <end position="12"/>
    </location>
</feature>
<feature type="transmembrane region" description="Helical" evidence="6">
    <location>
        <begin position="431"/>
        <end position="453"/>
    </location>
</feature>
<keyword evidence="8" id="KW-1185">Reference proteome</keyword>
<dbReference type="PANTHER" id="PTHR22550:SF5">
    <property type="entry name" value="LEUCINE ZIPPER PROTEIN 4"/>
    <property type="match status" value="1"/>
</dbReference>
<keyword evidence="6" id="KW-0812">Transmembrane</keyword>
<feature type="compositionally biased region" description="Polar residues" evidence="5">
    <location>
        <begin position="496"/>
        <end position="505"/>
    </location>
</feature>
<evidence type="ECO:0000256" key="6">
    <source>
        <dbReference type="SAM" id="Phobius"/>
    </source>
</evidence>
<reference evidence="7 8" key="1">
    <citation type="submission" date="2018-08" db="EMBL/GenBank/DDBJ databases">
        <title>Bacillus jemisoniae sp. nov., Bacillus chryseoplanitiae sp. nov., Bacillus resnikiae sp. nov., and Bacillus frankliniae sp. nov., isolated from Viking spacecraft and associated surfaces.</title>
        <authorList>
            <person name="Seuylemezian A."/>
            <person name="Vaishampayan P."/>
        </authorList>
    </citation>
    <scope>NUCLEOTIDE SEQUENCE [LARGE SCALE GENOMIC DNA]</scope>
    <source>
        <strain evidence="7 8">MA001</strain>
    </source>
</reference>
<organism evidence="7 8">
    <name type="scientific">Peribacillus asahii</name>
    <dbReference type="NCBI Taxonomy" id="228899"/>
    <lineage>
        <taxon>Bacteria</taxon>
        <taxon>Bacillati</taxon>
        <taxon>Bacillota</taxon>
        <taxon>Bacilli</taxon>
        <taxon>Bacillales</taxon>
        <taxon>Bacillaceae</taxon>
        <taxon>Peribacillus</taxon>
    </lineage>
</organism>
<comment type="subcellular location">
    <subcellularLocation>
        <location evidence="4">Cell membrane</location>
    </subcellularLocation>
    <subcellularLocation>
        <location evidence="1">Membrane</location>
        <topology evidence="1">Multi-pass membrane protein</topology>
    </subcellularLocation>
</comment>
<name>A0A398B2G9_9BACI</name>
<sequence length="515" mass="57563">MFFRRSKQKKVDKHQQMEEERSPLSSNLDKNIEKIRLLYEDCSDVVFRSFLIGGKVKAELIYIDGLSNMEEIDTSVLSPLMQKMVEKRSSPSNWMEEKLSVAKITEVNTVEECIENTLMGNPILLVEHESKGLALGLARAEKRAVEEPASESVVKGSREGFVETISVNIALIRRRIKSPQLKMKSMKIGRRSQTEVAVVYMKGLANETLIEEVNNRLQRIDIDGVLESQYIEELIEDHPSSPFPQILSTERPDSCAASLLEGKVVILVDGTPFAMITPTTFLALLQASEDYYQRFVLSTAIRWLRYVYLLLSLLLPSLYVAVLSFHQEMIPTKLMMSIATSRENVPFPAIVEALIMEITFEALREAGVRLPKQIGSAVSIVGALVIGQAAIQAGIVSPPMVMVVALTGIASFTIPRYNLGATLRVLRFPMMFLAGTLGILGVMLGILIILTHLCTLRSFGVPYLSPIAPWNKSAMKDVLIRAPWWQLSERPRLTGEFNQYRQGPNQKPGPRKGGE</sequence>
<evidence type="ECO:0000256" key="2">
    <source>
        <dbReference type="ARBA" id="ARBA00005278"/>
    </source>
</evidence>
<proteinExistence type="inferred from homology"/>
<dbReference type="PANTHER" id="PTHR22550">
    <property type="entry name" value="SPORE GERMINATION PROTEIN"/>
    <property type="match status" value="1"/>
</dbReference>
<dbReference type="EMBL" id="QWVS01000055">
    <property type="protein sequence ID" value="RID81986.1"/>
    <property type="molecule type" value="Genomic_DNA"/>
</dbReference>
<comment type="caution">
    <text evidence="7">The sequence shown here is derived from an EMBL/GenBank/DDBJ whole genome shotgun (WGS) entry which is preliminary data.</text>
</comment>
<dbReference type="AlphaFoldDB" id="A0A398B2G9"/>
<evidence type="ECO:0000256" key="3">
    <source>
        <dbReference type="ARBA" id="ARBA00023136"/>
    </source>
</evidence>
<feature type="transmembrane region" description="Helical" evidence="6">
    <location>
        <begin position="401"/>
        <end position="419"/>
    </location>
</feature>
<dbReference type="GO" id="GO:0009847">
    <property type="term" value="P:spore germination"/>
    <property type="evidence" value="ECO:0007669"/>
    <property type="project" value="UniProtKB-UniRule"/>
</dbReference>